<dbReference type="Pfam" id="PF05069">
    <property type="entry name" value="Phage_tail_S"/>
    <property type="match status" value="1"/>
</dbReference>
<evidence type="ECO:0000313" key="1">
    <source>
        <dbReference type="EMBL" id="DAF90639.1"/>
    </source>
</evidence>
<dbReference type="EMBL" id="BK016033">
    <property type="protein sequence ID" value="DAF90639.1"/>
    <property type="molecule type" value="Genomic_DNA"/>
</dbReference>
<sequence length="143" mass="15353">MRITVSHNLSRIAQSLSRLSGKLTGSLEEPLRAIGGILESSTRRRIAETKTAPDGKRWADVSPATAEAKNGRGGILVDHGNLLASITHEASAKSVITGSIMGYSVYAQEGTKTMPARPFLGLSSQDYQDIDELMSDWLEGLIV</sequence>
<dbReference type="InterPro" id="IPR006522">
    <property type="entry name" value="Phage_virion_morphogenesis"/>
</dbReference>
<proteinExistence type="predicted"/>
<dbReference type="NCBIfam" id="TIGR01635">
    <property type="entry name" value="tail_comp_S"/>
    <property type="match status" value="1"/>
</dbReference>
<accession>A0A8S5U842</accession>
<name>A0A8S5U842_9CAUD</name>
<organism evidence="1">
    <name type="scientific">Siphoviridae sp. ctwIM10</name>
    <dbReference type="NCBI Taxonomy" id="2825728"/>
    <lineage>
        <taxon>Viruses</taxon>
        <taxon>Duplodnaviria</taxon>
        <taxon>Heunggongvirae</taxon>
        <taxon>Uroviricota</taxon>
        <taxon>Caudoviricetes</taxon>
    </lineage>
</organism>
<protein>
    <submittedName>
        <fullName evidence="1">Virion morphogenesis protein</fullName>
    </submittedName>
</protein>
<reference evidence="1" key="1">
    <citation type="journal article" date="2021" name="Proc. Natl. Acad. Sci. U.S.A.">
        <title>A Catalog of Tens of Thousands of Viruses from Human Metagenomes Reveals Hidden Associations with Chronic Diseases.</title>
        <authorList>
            <person name="Tisza M.J."/>
            <person name="Buck C.B."/>
        </authorList>
    </citation>
    <scope>NUCLEOTIDE SEQUENCE</scope>
    <source>
        <strain evidence="1">CtwIM10</strain>
    </source>
</reference>